<evidence type="ECO:0000256" key="1">
    <source>
        <dbReference type="ARBA" id="ARBA00023098"/>
    </source>
</evidence>
<organism evidence="5 6">
    <name type="scientific">Cichlidogyrus casuarinus</name>
    <dbReference type="NCBI Taxonomy" id="1844966"/>
    <lineage>
        <taxon>Eukaryota</taxon>
        <taxon>Metazoa</taxon>
        <taxon>Spiralia</taxon>
        <taxon>Lophotrochozoa</taxon>
        <taxon>Platyhelminthes</taxon>
        <taxon>Monogenea</taxon>
        <taxon>Monopisthocotylea</taxon>
        <taxon>Dactylogyridea</taxon>
        <taxon>Ancyrocephalidae</taxon>
        <taxon>Cichlidogyrus</taxon>
    </lineage>
</organism>
<dbReference type="GO" id="GO:0016787">
    <property type="term" value="F:hydrolase activity"/>
    <property type="evidence" value="ECO:0007669"/>
    <property type="project" value="UniProtKB-UniRule"/>
</dbReference>
<dbReference type="Pfam" id="PF01734">
    <property type="entry name" value="Patatin"/>
    <property type="match status" value="1"/>
</dbReference>
<dbReference type="InterPro" id="IPR016035">
    <property type="entry name" value="Acyl_Trfase/lysoPLipase"/>
</dbReference>
<dbReference type="PROSITE" id="PS51635">
    <property type="entry name" value="PNPLA"/>
    <property type="match status" value="1"/>
</dbReference>
<gene>
    <name evidence="5" type="primary">PNPLA2</name>
    <name evidence="5" type="ORF">Ciccas_002254</name>
</gene>
<sequence>MRNLSSPKNTVSTERFYKGSESHTHNLSFAGCGFLGIYHSGVICCIKEFAPQLFQNRIISGVSAGAIAATFLVCDIDLLQSFQKFNDILRKADKYLLGPFDPRYKPNEYLKQCLEALLPPDAHVLCTGRLHLSLTCISSQRNIVVSQYRTRDELIRVVLSSAFLPFFTGFIPPTYKGQWVIDGGGTNNMLDLDKSTITISPFAGDADICPRGEMLSTPIEDLFGSQVRVSATTMAMNLFNFFRLFNAAFPMKPSKLLELAEQGYNDARRFLLTRGLVLCPLHRSPINFHKRIRSTSDHPSFAVAAPHLNHSPSSDRFQRRRRKQSDIVTTQSATSPYATERSSSRSPVVTLEFFSSMDQAFYLGVCDRLPHSNCMYCRELIAKLLISALPEEIKLIWTGEQADNSYLDCVITGCCSLLKSVTPVLPVPTISKILKPLSHPIHMSFTALLERLLTLLMEKFSESQAMCSGNSSIFQKLVCGSLHNANNQHFDDSIFKPTLVDSSEVELSSSIPDRDELEGSTIVKKKRRVFFQLEDDSCAQTSDYDETPYRLLTEEPKKLTVNKRSFSRPRFASYTTDD</sequence>
<dbReference type="GO" id="GO:0016042">
    <property type="term" value="P:lipid catabolic process"/>
    <property type="evidence" value="ECO:0007669"/>
    <property type="project" value="UniProtKB-UniRule"/>
</dbReference>
<dbReference type="SUPFAM" id="SSF52151">
    <property type="entry name" value="FabD/lysophospholipase-like"/>
    <property type="match status" value="1"/>
</dbReference>
<keyword evidence="2" id="KW-0378">Hydrolase</keyword>
<dbReference type="Gene3D" id="3.40.1090.10">
    <property type="entry name" value="Cytosolic phospholipase A2 catalytic domain"/>
    <property type="match status" value="1"/>
</dbReference>
<evidence type="ECO:0000256" key="2">
    <source>
        <dbReference type="PROSITE-ProRule" id="PRU01161"/>
    </source>
</evidence>
<comment type="caution">
    <text evidence="5">The sequence shown here is derived from an EMBL/GenBank/DDBJ whole genome shotgun (WGS) entry which is preliminary data.</text>
</comment>
<evidence type="ECO:0000313" key="6">
    <source>
        <dbReference type="Proteomes" id="UP001626550"/>
    </source>
</evidence>
<dbReference type="InterPro" id="IPR002641">
    <property type="entry name" value="PNPLA_dom"/>
</dbReference>
<dbReference type="EMBL" id="JBJKFK010000172">
    <property type="protein sequence ID" value="KAL3319081.1"/>
    <property type="molecule type" value="Genomic_DNA"/>
</dbReference>
<feature type="domain" description="PNPLA" evidence="4">
    <location>
        <begin position="27"/>
        <end position="196"/>
    </location>
</feature>
<dbReference type="InterPro" id="IPR033562">
    <property type="entry name" value="PLPL"/>
</dbReference>
<evidence type="ECO:0000259" key="4">
    <source>
        <dbReference type="PROSITE" id="PS51635"/>
    </source>
</evidence>
<dbReference type="PANTHER" id="PTHR12406">
    <property type="entry name" value="CALCIUM-INDEPENDENT PHOSPHOLIPASE A2 IPLA2 -RELATED"/>
    <property type="match status" value="1"/>
</dbReference>
<dbReference type="AlphaFoldDB" id="A0ABD2QHS3"/>
<keyword evidence="2" id="KW-0442">Lipid degradation</keyword>
<feature type="compositionally biased region" description="Polar residues" evidence="3">
    <location>
        <begin position="326"/>
        <end position="341"/>
    </location>
</feature>
<feature type="short sequence motif" description="GXGXXG" evidence="2">
    <location>
        <begin position="31"/>
        <end position="36"/>
    </location>
</feature>
<protein>
    <submittedName>
        <fullName evidence="5">Patatin-like phospholipase domain-containing protein 2</fullName>
    </submittedName>
</protein>
<keyword evidence="1 2" id="KW-0443">Lipid metabolism</keyword>
<feature type="short sequence motif" description="DGA/G" evidence="2">
    <location>
        <begin position="182"/>
        <end position="184"/>
    </location>
</feature>
<proteinExistence type="predicted"/>
<feature type="active site" description="Proton acceptor" evidence="2">
    <location>
        <position position="182"/>
    </location>
</feature>
<dbReference type="PROSITE" id="PS51257">
    <property type="entry name" value="PROKAR_LIPOPROTEIN"/>
    <property type="match status" value="1"/>
</dbReference>
<reference evidence="5 6" key="1">
    <citation type="submission" date="2024-11" db="EMBL/GenBank/DDBJ databases">
        <title>Adaptive evolution of stress response genes in parasites aligns with host niche diversity.</title>
        <authorList>
            <person name="Hahn C."/>
            <person name="Resl P."/>
        </authorList>
    </citation>
    <scope>NUCLEOTIDE SEQUENCE [LARGE SCALE GENOMIC DNA]</scope>
    <source>
        <strain evidence="5">EGGRZ-B1_66</strain>
        <tissue evidence="5">Body</tissue>
    </source>
</reference>
<name>A0ABD2QHS3_9PLAT</name>
<dbReference type="Proteomes" id="UP001626550">
    <property type="component" value="Unassembled WGS sequence"/>
</dbReference>
<evidence type="ECO:0000313" key="5">
    <source>
        <dbReference type="EMBL" id="KAL3319081.1"/>
    </source>
</evidence>
<accession>A0ABD2QHS3</accession>
<feature type="active site" description="Nucleophile" evidence="2">
    <location>
        <position position="63"/>
    </location>
</feature>
<feature type="short sequence motif" description="GXSXG" evidence="2">
    <location>
        <begin position="61"/>
        <end position="65"/>
    </location>
</feature>
<evidence type="ECO:0000256" key="3">
    <source>
        <dbReference type="SAM" id="MobiDB-lite"/>
    </source>
</evidence>
<feature type="region of interest" description="Disordered" evidence="3">
    <location>
        <begin position="303"/>
        <end position="341"/>
    </location>
</feature>
<keyword evidence="6" id="KW-1185">Reference proteome</keyword>
<dbReference type="PANTHER" id="PTHR12406:SF41">
    <property type="entry name" value="BRUMMER, ISOFORM B-RELATED"/>
    <property type="match status" value="1"/>
</dbReference>